<dbReference type="PROSITE" id="PS00624">
    <property type="entry name" value="GMC_OXRED_2"/>
    <property type="match status" value="1"/>
</dbReference>
<evidence type="ECO:0000259" key="5">
    <source>
        <dbReference type="PROSITE" id="PS00624"/>
    </source>
</evidence>
<dbReference type="InterPro" id="IPR036188">
    <property type="entry name" value="FAD/NAD-bd_sf"/>
</dbReference>
<dbReference type="PIRSF" id="PIRSF000137">
    <property type="entry name" value="Alcohol_oxidase"/>
    <property type="match status" value="1"/>
</dbReference>
<dbReference type="PANTHER" id="PTHR11552:SF147">
    <property type="entry name" value="CHOLINE DEHYDROGENASE, MITOCHONDRIAL"/>
    <property type="match status" value="1"/>
</dbReference>
<keyword evidence="4" id="KW-0274">FAD</keyword>
<evidence type="ECO:0000256" key="4">
    <source>
        <dbReference type="ARBA" id="ARBA00022827"/>
    </source>
</evidence>
<dbReference type="PANTHER" id="PTHR11552">
    <property type="entry name" value="GLUCOSE-METHANOL-CHOLINE GMC OXIDOREDUCTASE"/>
    <property type="match status" value="1"/>
</dbReference>
<dbReference type="EMBL" id="RDQO01000003">
    <property type="protein sequence ID" value="RMX05765.1"/>
    <property type="molecule type" value="Genomic_DNA"/>
</dbReference>
<dbReference type="SUPFAM" id="SSF54373">
    <property type="entry name" value="FAD-linked reductases, C-terminal domain"/>
    <property type="match status" value="1"/>
</dbReference>
<dbReference type="Pfam" id="PF05199">
    <property type="entry name" value="GMC_oxred_C"/>
    <property type="match status" value="1"/>
</dbReference>
<dbReference type="GO" id="GO:0016614">
    <property type="term" value="F:oxidoreductase activity, acting on CH-OH group of donors"/>
    <property type="evidence" value="ECO:0007669"/>
    <property type="project" value="InterPro"/>
</dbReference>
<feature type="domain" description="Glucose-methanol-choline oxidoreductase N-terminal" evidence="5">
    <location>
        <begin position="296"/>
        <end position="310"/>
    </location>
</feature>
<comment type="similarity">
    <text evidence="2">Belongs to the GMC oxidoreductase family.</text>
</comment>
<dbReference type="Proteomes" id="UP000278006">
    <property type="component" value="Unassembled WGS sequence"/>
</dbReference>
<dbReference type="InterPro" id="IPR012132">
    <property type="entry name" value="GMC_OxRdtase"/>
</dbReference>
<proteinExistence type="inferred from homology"/>
<sequence length="605" mass="64103">MSDTSAGPQFDYVIVGAGTAGALLANRLSANAHRRVLLVEAGRRDDYLWIHLPGGQPHCLGNPRTDWRYASGSSGAIHAGKGLGGSSSIGRMLYLRGDASDYARWAALTGDDGWRWEHVLPFFMQHEDHDGPANAWHARQTEAQRLRHKTRAAPQPQALDYAAALAHRHAGGEWKVQAAHDPAGATLPAMPQLRAVLGAAEQAGLPRIGDFNRGRLHGVGLFALNQHRGLRWNSARAFLRPACYGRPNVEIWNGAHAAELCFDDAMQPLRCTGVAVWTGQEMLQVRASREVILCAGALQTPLLLQRSGIGPARLLAQHQIAPRVDLPAVGAHLQDHWLVPLHYQLHGGAGADGAAAPRRHANDAHTHRPARLRWQDATRFALQRQGPWSCAPTPLGGFACSAASAGPADIGFLVSPLPPPSVDPGGPDGARPSLTFHAHALHPTSRGSVAITGRAHDAAPRISLDGPASPEDRRLTAAAIQLVQRMARQPALQAWRPCWQSSADARNTDVDAATHAGILPDTLAATARGAGHLVGSARMGAASDVDAALDLRLRVRGTQGLRVVDASAMPVLTGGGTAAAVLMMAEKAAAWIAAEADGQGPPPIR</sequence>
<evidence type="ECO:0000313" key="7">
    <source>
        <dbReference type="Proteomes" id="UP000278006"/>
    </source>
</evidence>
<keyword evidence="7" id="KW-1185">Reference proteome</keyword>
<evidence type="ECO:0000256" key="3">
    <source>
        <dbReference type="ARBA" id="ARBA00022630"/>
    </source>
</evidence>
<organism evidence="6 7">
    <name type="scientific">Corticibacter populi</name>
    <dbReference type="NCBI Taxonomy" id="1550736"/>
    <lineage>
        <taxon>Bacteria</taxon>
        <taxon>Pseudomonadati</taxon>
        <taxon>Pseudomonadota</taxon>
        <taxon>Betaproteobacteria</taxon>
        <taxon>Burkholderiales</taxon>
        <taxon>Comamonadaceae</taxon>
        <taxon>Corticibacter</taxon>
    </lineage>
</organism>
<dbReference type="AlphaFoldDB" id="A0A3M6QRU1"/>
<dbReference type="Gene3D" id="3.30.560.10">
    <property type="entry name" value="Glucose Oxidase, domain 3"/>
    <property type="match status" value="1"/>
</dbReference>
<accession>A0A3M6QRU1</accession>
<dbReference type="SUPFAM" id="SSF51905">
    <property type="entry name" value="FAD/NAD(P)-binding domain"/>
    <property type="match status" value="1"/>
</dbReference>
<dbReference type="Gene3D" id="3.50.50.60">
    <property type="entry name" value="FAD/NAD(P)-binding domain"/>
    <property type="match status" value="1"/>
</dbReference>
<comment type="cofactor">
    <cofactor evidence="1">
        <name>FAD</name>
        <dbReference type="ChEBI" id="CHEBI:57692"/>
    </cofactor>
</comment>
<evidence type="ECO:0000313" key="6">
    <source>
        <dbReference type="EMBL" id="RMX05765.1"/>
    </source>
</evidence>
<protein>
    <submittedName>
        <fullName evidence="6">Choline dehydrogenase</fullName>
    </submittedName>
</protein>
<dbReference type="OrthoDB" id="9785276at2"/>
<keyword evidence="3" id="KW-0285">Flavoprotein</keyword>
<evidence type="ECO:0000256" key="1">
    <source>
        <dbReference type="ARBA" id="ARBA00001974"/>
    </source>
</evidence>
<reference evidence="6 7" key="1">
    <citation type="submission" date="2018-10" db="EMBL/GenBank/DDBJ databases">
        <title>Draft genome of Cortibacter populi DSM10536.</title>
        <authorList>
            <person name="Bernier A.-M."/>
            <person name="Bernard K."/>
        </authorList>
    </citation>
    <scope>NUCLEOTIDE SEQUENCE [LARGE SCALE GENOMIC DNA]</scope>
    <source>
        <strain evidence="6 7">DSM 105136</strain>
    </source>
</reference>
<dbReference type="RefSeq" id="WP_122229344.1">
    <property type="nucleotide sequence ID" value="NZ_RDQO01000003.1"/>
</dbReference>
<comment type="caution">
    <text evidence="6">The sequence shown here is derived from an EMBL/GenBank/DDBJ whole genome shotgun (WGS) entry which is preliminary data.</text>
</comment>
<dbReference type="InterPro" id="IPR007867">
    <property type="entry name" value="GMC_OxRtase_C"/>
</dbReference>
<name>A0A3M6QRU1_9BURK</name>
<gene>
    <name evidence="6" type="ORF">D8I35_11390</name>
</gene>
<dbReference type="Pfam" id="PF00732">
    <property type="entry name" value="GMC_oxred_N"/>
    <property type="match status" value="1"/>
</dbReference>
<dbReference type="GO" id="GO:0050660">
    <property type="term" value="F:flavin adenine dinucleotide binding"/>
    <property type="evidence" value="ECO:0007669"/>
    <property type="project" value="InterPro"/>
</dbReference>
<evidence type="ECO:0000256" key="2">
    <source>
        <dbReference type="ARBA" id="ARBA00010790"/>
    </source>
</evidence>
<dbReference type="InterPro" id="IPR000172">
    <property type="entry name" value="GMC_OxRdtase_N"/>
</dbReference>